<dbReference type="OrthoDB" id="2018698at2759"/>
<keyword evidence="2" id="KW-0472">Membrane</keyword>
<dbReference type="Proteomes" id="UP000652761">
    <property type="component" value="Unassembled WGS sequence"/>
</dbReference>
<dbReference type="EMBL" id="NMUH01000355">
    <property type="protein sequence ID" value="MQL77568.1"/>
    <property type="molecule type" value="Genomic_DNA"/>
</dbReference>
<feature type="non-terminal residue" evidence="3">
    <location>
        <position position="199"/>
    </location>
</feature>
<organism evidence="3 4">
    <name type="scientific">Colocasia esculenta</name>
    <name type="common">Wild taro</name>
    <name type="synonym">Arum esculentum</name>
    <dbReference type="NCBI Taxonomy" id="4460"/>
    <lineage>
        <taxon>Eukaryota</taxon>
        <taxon>Viridiplantae</taxon>
        <taxon>Streptophyta</taxon>
        <taxon>Embryophyta</taxon>
        <taxon>Tracheophyta</taxon>
        <taxon>Spermatophyta</taxon>
        <taxon>Magnoliopsida</taxon>
        <taxon>Liliopsida</taxon>
        <taxon>Araceae</taxon>
        <taxon>Aroideae</taxon>
        <taxon>Colocasieae</taxon>
        <taxon>Colocasia</taxon>
    </lineage>
</organism>
<comment type="caution">
    <text evidence="3">The sequence shown here is derived from an EMBL/GenBank/DDBJ whole genome shotgun (WGS) entry which is preliminary data.</text>
</comment>
<feature type="compositionally biased region" description="Polar residues" evidence="1">
    <location>
        <begin position="10"/>
        <end position="21"/>
    </location>
</feature>
<feature type="non-terminal residue" evidence="3">
    <location>
        <position position="1"/>
    </location>
</feature>
<reference evidence="3" key="1">
    <citation type="submission" date="2017-07" db="EMBL/GenBank/DDBJ databases">
        <title>Taro Niue Genome Assembly and Annotation.</title>
        <authorList>
            <person name="Atibalentja N."/>
            <person name="Keating K."/>
            <person name="Fields C.J."/>
        </authorList>
    </citation>
    <scope>NUCLEOTIDE SEQUENCE</scope>
    <source>
        <strain evidence="3">Niue_2</strain>
        <tissue evidence="3">Leaf</tissue>
    </source>
</reference>
<evidence type="ECO:0000313" key="3">
    <source>
        <dbReference type="EMBL" id="MQL77568.1"/>
    </source>
</evidence>
<proteinExistence type="predicted"/>
<protein>
    <submittedName>
        <fullName evidence="3">Uncharacterized protein</fullName>
    </submittedName>
</protein>
<evidence type="ECO:0000256" key="1">
    <source>
        <dbReference type="SAM" id="MobiDB-lite"/>
    </source>
</evidence>
<accession>A0A843U1S3</accession>
<feature type="transmembrane region" description="Helical" evidence="2">
    <location>
        <begin position="162"/>
        <end position="181"/>
    </location>
</feature>
<gene>
    <name evidence="3" type="ORF">Taro_009988</name>
</gene>
<name>A0A843U1S3_COLES</name>
<feature type="region of interest" description="Disordered" evidence="1">
    <location>
        <begin position="1"/>
        <end position="75"/>
    </location>
</feature>
<keyword evidence="2" id="KW-0812">Transmembrane</keyword>
<feature type="transmembrane region" description="Helical" evidence="2">
    <location>
        <begin position="130"/>
        <end position="156"/>
    </location>
</feature>
<dbReference type="AlphaFoldDB" id="A0A843U1S3"/>
<feature type="compositionally biased region" description="Low complexity" evidence="1">
    <location>
        <begin position="44"/>
        <end position="66"/>
    </location>
</feature>
<keyword evidence="4" id="KW-1185">Reference proteome</keyword>
<evidence type="ECO:0000256" key="2">
    <source>
        <dbReference type="SAM" id="Phobius"/>
    </source>
</evidence>
<sequence length="199" mass="21830">LRCSFLDRAQSCSTSPASVDRSSARTRQAPFSALTHQALPPPASSASPSTRSRAPPPLASSAPPSTRSRDPHPRPQLLRAGVSELRINPLPSSIIHIWGAPHSSRPPPPGRTDPDSPVLRRRSAPHEAKYFLFSSMACQICFAGLHVLLVMFTGYLVGFATFRALFNHSSIMVILNTWLYIKRPISTKLSVANVLRFRQ</sequence>
<keyword evidence="2" id="KW-1133">Transmembrane helix</keyword>
<evidence type="ECO:0000313" key="4">
    <source>
        <dbReference type="Proteomes" id="UP000652761"/>
    </source>
</evidence>